<keyword evidence="2" id="KW-1185">Reference proteome</keyword>
<dbReference type="Proteomes" id="UP000887159">
    <property type="component" value="Unassembled WGS sequence"/>
</dbReference>
<name>A0A8X6RSR9_TRICX</name>
<gene>
    <name evidence="1" type="ORF">TNCV_259271</name>
</gene>
<dbReference type="EMBL" id="BMAU01021215">
    <property type="protein sequence ID" value="GFX99890.1"/>
    <property type="molecule type" value="Genomic_DNA"/>
</dbReference>
<reference evidence="1" key="1">
    <citation type="submission" date="2020-08" db="EMBL/GenBank/DDBJ databases">
        <title>Multicomponent nature underlies the extraordinary mechanical properties of spider dragline silk.</title>
        <authorList>
            <person name="Kono N."/>
            <person name="Nakamura H."/>
            <person name="Mori M."/>
            <person name="Yoshida Y."/>
            <person name="Ohtoshi R."/>
            <person name="Malay A.D."/>
            <person name="Moran D.A.P."/>
            <person name="Tomita M."/>
            <person name="Numata K."/>
            <person name="Arakawa K."/>
        </authorList>
    </citation>
    <scope>NUCLEOTIDE SEQUENCE</scope>
</reference>
<evidence type="ECO:0000313" key="2">
    <source>
        <dbReference type="Proteomes" id="UP000887159"/>
    </source>
</evidence>
<proteinExistence type="predicted"/>
<organism evidence="1 2">
    <name type="scientific">Trichonephila clavipes</name>
    <name type="common">Golden silk orbweaver</name>
    <name type="synonym">Nephila clavipes</name>
    <dbReference type="NCBI Taxonomy" id="2585209"/>
    <lineage>
        <taxon>Eukaryota</taxon>
        <taxon>Metazoa</taxon>
        <taxon>Ecdysozoa</taxon>
        <taxon>Arthropoda</taxon>
        <taxon>Chelicerata</taxon>
        <taxon>Arachnida</taxon>
        <taxon>Araneae</taxon>
        <taxon>Araneomorphae</taxon>
        <taxon>Entelegynae</taxon>
        <taxon>Araneoidea</taxon>
        <taxon>Nephilidae</taxon>
        <taxon>Trichonephila</taxon>
    </lineage>
</organism>
<comment type="caution">
    <text evidence="1">The sequence shown here is derived from an EMBL/GenBank/DDBJ whole genome shotgun (WGS) entry which is preliminary data.</text>
</comment>
<dbReference type="AlphaFoldDB" id="A0A8X6RSR9"/>
<evidence type="ECO:0000313" key="1">
    <source>
        <dbReference type="EMBL" id="GFX99890.1"/>
    </source>
</evidence>
<protein>
    <submittedName>
        <fullName evidence="1">Uncharacterized protein</fullName>
    </submittedName>
</protein>
<accession>A0A8X6RSR9</accession>
<sequence length="109" mass="12250">MTYEGKKVPGYKKKREKSLSMCKKKEWKKVKQKLRFGISFFSSVVSDPWLLGSEDSSIAQCKLFASERKCISNGMQENLSKGGDLTSIKLNFNNALKKGNIVSTYATIS</sequence>